<protein>
    <submittedName>
        <fullName evidence="7">Uncharacterized protein</fullName>
    </submittedName>
</protein>
<feature type="transmembrane region" description="Helical" evidence="6">
    <location>
        <begin position="49"/>
        <end position="70"/>
    </location>
</feature>
<evidence type="ECO:0000256" key="1">
    <source>
        <dbReference type="ARBA" id="ARBA00004141"/>
    </source>
</evidence>
<feature type="transmembrane region" description="Helical" evidence="6">
    <location>
        <begin position="91"/>
        <end position="123"/>
    </location>
</feature>
<gene>
    <name evidence="7" type="ORF">BZG36_02324</name>
</gene>
<comment type="caution">
    <text evidence="7">The sequence shown here is derived from an EMBL/GenBank/DDBJ whole genome shotgun (WGS) entry which is preliminary data.</text>
</comment>
<evidence type="ECO:0000256" key="6">
    <source>
        <dbReference type="SAM" id="Phobius"/>
    </source>
</evidence>
<dbReference type="InterPro" id="IPR051645">
    <property type="entry name" value="PER33/POM33_regulator"/>
</dbReference>
<proteinExistence type="inferred from homology"/>
<evidence type="ECO:0000256" key="2">
    <source>
        <dbReference type="ARBA" id="ARBA00007322"/>
    </source>
</evidence>
<dbReference type="EMBL" id="MVBO01000029">
    <property type="protein sequence ID" value="OZJ04835.1"/>
    <property type="molecule type" value="Genomic_DNA"/>
</dbReference>
<dbReference type="PANTHER" id="PTHR12703">
    <property type="entry name" value="TRANSMEMBRANE PROTEIN 33"/>
    <property type="match status" value="1"/>
</dbReference>
<dbReference type="GO" id="GO:0061024">
    <property type="term" value="P:membrane organization"/>
    <property type="evidence" value="ECO:0007669"/>
    <property type="project" value="TreeGrafter"/>
</dbReference>
<evidence type="ECO:0000256" key="5">
    <source>
        <dbReference type="ARBA" id="ARBA00023136"/>
    </source>
</evidence>
<evidence type="ECO:0000256" key="4">
    <source>
        <dbReference type="ARBA" id="ARBA00022989"/>
    </source>
</evidence>
<keyword evidence="8" id="KW-1185">Reference proteome</keyword>
<dbReference type="Pfam" id="PF03661">
    <property type="entry name" value="TMEM33_Pom33"/>
    <property type="match status" value="1"/>
</dbReference>
<keyword evidence="3 6" id="KW-0812">Transmembrane</keyword>
<dbReference type="OrthoDB" id="5581259at2759"/>
<dbReference type="InterPro" id="IPR005344">
    <property type="entry name" value="TMEM33/Pom33"/>
</dbReference>
<keyword evidence="4 6" id="KW-1133">Transmembrane helix</keyword>
<sequence>MAPPQADLQTRVLKTVKHPQFLWFIGHVMTLVGSILFWISAISFKSTRYSYIAAFLGACISYGVVVYKSFGIPQLNMAFAQRLVADENFQYLLLAFFWLTSKPILFATIPFLVFSLFHCLGYIRTVVFPTFFPNNPSANGSAQASGQASPAQNVTAKLSQQMKNFTDKNYGPAMQFVSYIEVVGIMGRLILGALTFRSSLMAPVVFAHFLRFRYFLSTYTRAAFHDVATRLDRVMLPPTAKVPPVVGQVYSTIKGLIVRYGQSVVQQR</sequence>
<evidence type="ECO:0000256" key="3">
    <source>
        <dbReference type="ARBA" id="ARBA00022692"/>
    </source>
</evidence>
<evidence type="ECO:0000313" key="7">
    <source>
        <dbReference type="EMBL" id="OZJ04835.1"/>
    </source>
</evidence>
<dbReference type="PANTHER" id="PTHR12703:SF4">
    <property type="entry name" value="TRANSMEMBRANE PROTEIN 33"/>
    <property type="match status" value="1"/>
</dbReference>
<organism evidence="7 8">
    <name type="scientific">Bifiguratus adelaidae</name>
    <dbReference type="NCBI Taxonomy" id="1938954"/>
    <lineage>
        <taxon>Eukaryota</taxon>
        <taxon>Fungi</taxon>
        <taxon>Fungi incertae sedis</taxon>
        <taxon>Mucoromycota</taxon>
        <taxon>Mucoromycotina</taxon>
        <taxon>Endogonomycetes</taxon>
        <taxon>Endogonales</taxon>
        <taxon>Endogonales incertae sedis</taxon>
        <taxon>Bifiguratus</taxon>
    </lineage>
</organism>
<dbReference type="AlphaFoldDB" id="A0A261Y2I9"/>
<dbReference type="Proteomes" id="UP000242875">
    <property type="component" value="Unassembled WGS sequence"/>
</dbReference>
<evidence type="ECO:0000313" key="8">
    <source>
        <dbReference type="Proteomes" id="UP000242875"/>
    </source>
</evidence>
<reference evidence="7 8" key="1">
    <citation type="journal article" date="2017" name="Mycologia">
        <title>Bifiguratus adelaidae, gen. et sp. nov., a new member of Mucoromycotina in endophytic and soil-dwelling habitats.</title>
        <authorList>
            <person name="Torres-Cruz T.J."/>
            <person name="Billingsley Tobias T.L."/>
            <person name="Almatruk M."/>
            <person name="Hesse C."/>
            <person name="Kuske C.R."/>
            <person name="Desiro A."/>
            <person name="Benucci G.M."/>
            <person name="Bonito G."/>
            <person name="Stajich J.E."/>
            <person name="Dunlap C."/>
            <person name="Arnold A.E."/>
            <person name="Porras-Alfaro A."/>
        </authorList>
    </citation>
    <scope>NUCLEOTIDE SEQUENCE [LARGE SCALE GENOMIC DNA]</scope>
    <source>
        <strain evidence="7 8">AZ0501</strain>
    </source>
</reference>
<accession>A0A261Y2I9</accession>
<keyword evidence="5 6" id="KW-0472">Membrane</keyword>
<comment type="similarity">
    <text evidence="2">Belongs to the PER33/POM33 family.</text>
</comment>
<comment type="subcellular location">
    <subcellularLocation>
        <location evidence="1">Membrane</location>
        <topology evidence="1">Multi-pass membrane protein</topology>
    </subcellularLocation>
</comment>
<dbReference type="GO" id="GO:0071786">
    <property type="term" value="P:endoplasmic reticulum tubular network organization"/>
    <property type="evidence" value="ECO:0007669"/>
    <property type="project" value="TreeGrafter"/>
</dbReference>
<feature type="transmembrane region" description="Helical" evidence="6">
    <location>
        <begin position="21"/>
        <end position="43"/>
    </location>
</feature>
<dbReference type="GO" id="GO:0016020">
    <property type="term" value="C:membrane"/>
    <property type="evidence" value="ECO:0007669"/>
    <property type="project" value="UniProtKB-SubCell"/>
</dbReference>
<dbReference type="GO" id="GO:0005783">
    <property type="term" value="C:endoplasmic reticulum"/>
    <property type="evidence" value="ECO:0007669"/>
    <property type="project" value="TreeGrafter"/>
</dbReference>
<name>A0A261Y2I9_9FUNG</name>